<dbReference type="Proteomes" id="UP000184130">
    <property type="component" value="Unassembled WGS sequence"/>
</dbReference>
<dbReference type="OrthoDB" id="1001469at2"/>
<name>A0A1M6YX56_XYLRU</name>
<organism evidence="3 4">
    <name type="scientific">Xylanibacter ruminicola</name>
    <name type="common">Prevotella ruminicola</name>
    <dbReference type="NCBI Taxonomy" id="839"/>
    <lineage>
        <taxon>Bacteria</taxon>
        <taxon>Pseudomonadati</taxon>
        <taxon>Bacteroidota</taxon>
        <taxon>Bacteroidia</taxon>
        <taxon>Bacteroidales</taxon>
        <taxon>Prevotellaceae</taxon>
        <taxon>Xylanibacter</taxon>
    </lineage>
</organism>
<feature type="chain" id="PRO_5012025604" description="DUF4923 domain-containing protein" evidence="1">
    <location>
        <begin position="23"/>
        <end position="214"/>
    </location>
</feature>
<dbReference type="InterPro" id="IPR032575">
    <property type="entry name" value="DUF4923"/>
</dbReference>
<evidence type="ECO:0000313" key="3">
    <source>
        <dbReference type="EMBL" id="SHL22710.1"/>
    </source>
</evidence>
<dbReference type="Pfam" id="PF16270">
    <property type="entry name" value="DUF4923"/>
    <property type="match status" value="1"/>
</dbReference>
<feature type="domain" description="DUF4923" evidence="2">
    <location>
        <begin position="53"/>
        <end position="213"/>
    </location>
</feature>
<accession>A0A1M6YX56</accession>
<reference evidence="3 4" key="1">
    <citation type="submission" date="2016-11" db="EMBL/GenBank/DDBJ databases">
        <authorList>
            <person name="Jaros S."/>
            <person name="Januszkiewicz K."/>
            <person name="Wedrychowicz H."/>
        </authorList>
    </citation>
    <scope>NUCLEOTIDE SEQUENCE [LARGE SCALE GENOMIC DNA]</scope>
    <source>
        <strain evidence="3 4">KHT3</strain>
    </source>
</reference>
<dbReference type="RefSeq" id="WP_081373298.1">
    <property type="nucleotide sequence ID" value="NZ_FRBD01000034.1"/>
</dbReference>
<evidence type="ECO:0000259" key="2">
    <source>
        <dbReference type="Pfam" id="PF16270"/>
    </source>
</evidence>
<evidence type="ECO:0000313" key="4">
    <source>
        <dbReference type="Proteomes" id="UP000184130"/>
    </source>
</evidence>
<protein>
    <recommendedName>
        <fullName evidence="2">DUF4923 domain-containing protein</fullName>
    </recommendedName>
</protein>
<dbReference type="EMBL" id="FRBD01000034">
    <property type="protein sequence ID" value="SHL22710.1"/>
    <property type="molecule type" value="Genomic_DNA"/>
</dbReference>
<proteinExistence type="predicted"/>
<evidence type="ECO:0000256" key="1">
    <source>
        <dbReference type="SAM" id="SignalP"/>
    </source>
</evidence>
<sequence length="214" mass="22279">MKRLVCLVALAMGLMGSVNVSAQSDLGGVLKGVLGGSKNSNSSSGDDIISSLTSVFSSKKQASASSIVGTWNYTEPAIVLQSDNFITNAAAKLATKKVESKLQSYLNGIGVAPGTFSMTFNEDGTFTETLKGHTTSGTWQVTDSKLQLTIAQLANVSITTQLDGKNLQFVTDASKLLTLFKTIGANSGNATVSTITSLMKGVNGMQVGITLKKQ</sequence>
<keyword evidence="1" id="KW-0732">Signal</keyword>
<gene>
    <name evidence="3" type="ORF">SAMN05216463_13416</name>
</gene>
<feature type="signal peptide" evidence="1">
    <location>
        <begin position="1"/>
        <end position="22"/>
    </location>
</feature>
<dbReference type="AlphaFoldDB" id="A0A1M6YX56"/>